<dbReference type="EMBL" id="CACTIH010000223">
    <property type="protein sequence ID" value="CAA2957452.1"/>
    <property type="molecule type" value="Genomic_DNA"/>
</dbReference>
<dbReference type="Proteomes" id="UP000594638">
    <property type="component" value="Unassembled WGS sequence"/>
</dbReference>
<sequence length="110" mass="12562">MVQLQNQFLENSPFVGDGTMVADELLEPNVQIINLGGRRSRSLLNSGFGIAMVELLIVRPQKRRSYDRKIHILDVPYDTVSVFVFLQFRYSSKSTSHPPRPLLFLPFSIP</sequence>
<reference evidence="1 2" key="1">
    <citation type="submission" date="2019-12" db="EMBL/GenBank/DDBJ databases">
        <authorList>
            <person name="Alioto T."/>
            <person name="Alioto T."/>
            <person name="Gomez Garrido J."/>
        </authorList>
    </citation>
    <scope>NUCLEOTIDE SEQUENCE [LARGE SCALE GENOMIC DNA]</scope>
</reference>
<organism evidence="1 2">
    <name type="scientific">Olea europaea subsp. europaea</name>
    <dbReference type="NCBI Taxonomy" id="158383"/>
    <lineage>
        <taxon>Eukaryota</taxon>
        <taxon>Viridiplantae</taxon>
        <taxon>Streptophyta</taxon>
        <taxon>Embryophyta</taxon>
        <taxon>Tracheophyta</taxon>
        <taxon>Spermatophyta</taxon>
        <taxon>Magnoliopsida</taxon>
        <taxon>eudicotyledons</taxon>
        <taxon>Gunneridae</taxon>
        <taxon>Pentapetalae</taxon>
        <taxon>asterids</taxon>
        <taxon>lamiids</taxon>
        <taxon>Lamiales</taxon>
        <taxon>Oleaceae</taxon>
        <taxon>Oleeae</taxon>
        <taxon>Olea</taxon>
    </lineage>
</organism>
<dbReference type="Gramene" id="OE9A022309T1">
    <property type="protein sequence ID" value="OE9A022309C1"/>
    <property type="gene ID" value="OE9A022309"/>
</dbReference>
<name>A0A8S0Q071_OLEEU</name>
<accession>A0A8S0Q071</accession>
<proteinExistence type="predicted"/>
<evidence type="ECO:0000313" key="1">
    <source>
        <dbReference type="EMBL" id="CAA2957452.1"/>
    </source>
</evidence>
<protein>
    <submittedName>
        <fullName evidence="1">Uncharacterized protein</fullName>
    </submittedName>
</protein>
<dbReference type="OrthoDB" id="6359816at2759"/>
<dbReference type="AlphaFoldDB" id="A0A8S0Q071"/>
<keyword evidence="2" id="KW-1185">Reference proteome</keyword>
<evidence type="ECO:0000313" key="2">
    <source>
        <dbReference type="Proteomes" id="UP000594638"/>
    </source>
</evidence>
<gene>
    <name evidence="1" type="ORF">OLEA9_A022309</name>
</gene>
<comment type="caution">
    <text evidence="1">The sequence shown here is derived from an EMBL/GenBank/DDBJ whole genome shotgun (WGS) entry which is preliminary data.</text>
</comment>